<dbReference type="EMBL" id="VMNK01000014">
    <property type="protein sequence ID" value="TVO53854.1"/>
    <property type="molecule type" value="Genomic_DNA"/>
</dbReference>
<gene>
    <name evidence="1" type="ORF">FHP91_13740</name>
</gene>
<evidence type="ECO:0000313" key="1">
    <source>
        <dbReference type="EMBL" id="TVO53854.1"/>
    </source>
</evidence>
<comment type="caution">
    <text evidence="1">The sequence shown here is derived from an EMBL/GenBank/DDBJ whole genome shotgun (WGS) entry which is preliminary data.</text>
</comment>
<reference evidence="1 2" key="1">
    <citation type="submission" date="2019-07" db="EMBL/GenBank/DDBJ databases">
        <title>The pathways for chlorine oxyanion respiration interact through the shared metabolite chlorate.</title>
        <authorList>
            <person name="Barnum T.P."/>
            <person name="Cheng Y."/>
            <person name="Hill K.A."/>
            <person name="Lucas L.N."/>
            <person name="Carlson H.K."/>
            <person name="Coates J.D."/>
        </authorList>
    </citation>
    <scope>NUCLEOTIDE SEQUENCE [LARGE SCALE GENOMIC DNA]</scope>
    <source>
        <strain evidence="1 2">SFB-3</strain>
    </source>
</reference>
<organism evidence="1 2">
    <name type="scientific">Denitromonas halophila</name>
    <dbReference type="NCBI Taxonomy" id="1629404"/>
    <lineage>
        <taxon>Bacteria</taxon>
        <taxon>Pseudomonadati</taxon>
        <taxon>Pseudomonadota</taxon>
        <taxon>Betaproteobacteria</taxon>
        <taxon>Rhodocyclales</taxon>
        <taxon>Zoogloeaceae</taxon>
        <taxon>Denitromonas</taxon>
    </lineage>
</organism>
<proteinExistence type="predicted"/>
<name>A0A557QLT6_9RHOO</name>
<keyword evidence="2" id="KW-1185">Reference proteome</keyword>
<protein>
    <submittedName>
        <fullName evidence="1">Uncharacterized protein</fullName>
    </submittedName>
</protein>
<evidence type="ECO:0000313" key="2">
    <source>
        <dbReference type="Proteomes" id="UP000319502"/>
    </source>
</evidence>
<accession>A0A557QLT6</accession>
<dbReference type="Proteomes" id="UP000319502">
    <property type="component" value="Unassembled WGS sequence"/>
</dbReference>
<dbReference type="AlphaFoldDB" id="A0A557QLT6"/>
<sequence length="94" mass="10003">MDSAAKDLAALYEDFGSTVSRSNGAPDFLAMISVEDDTVFGSATATDRQLRYLSSTTLDAGETLVIDGVTYKTTKKPPARLLDGLESVVELVLV</sequence>
<dbReference type="RefSeq" id="WP_144310143.1">
    <property type="nucleotide sequence ID" value="NZ_VMNK01000014.1"/>
</dbReference>